<protein>
    <submittedName>
        <fullName evidence="1">Putative ovule protein</fullName>
    </submittedName>
</protein>
<name>A0A0V0GSB1_SOLCH</name>
<accession>A0A0V0GSB1</accession>
<dbReference type="EMBL" id="GEDG01033431">
    <property type="protein sequence ID" value="JAP10256.1"/>
    <property type="molecule type" value="Transcribed_RNA"/>
</dbReference>
<dbReference type="AlphaFoldDB" id="A0A0V0GSB1"/>
<evidence type="ECO:0000313" key="1">
    <source>
        <dbReference type="EMBL" id="JAP10256.1"/>
    </source>
</evidence>
<reference evidence="1" key="1">
    <citation type="submission" date="2015-12" db="EMBL/GenBank/DDBJ databases">
        <title>Gene expression during late stages of embryo sac development: a critical building block for successful pollen-pistil interactions.</title>
        <authorList>
            <person name="Liu Y."/>
            <person name="Joly V."/>
            <person name="Sabar M."/>
            <person name="Matton D.P."/>
        </authorList>
    </citation>
    <scope>NUCLEOTIDE SEQUENCE</scope>
</reference>
<sequence>MNIGWFKGRRVHFFSVSCLWSSSRTACKWKRFYASFFFKTCSQVRGLSETNLFRLYFTLRIDSITKKKPSLINSSSFS</sequence>
<organism evidence="1">
    <name type="scientific">Solanum chacoense</name>
    <name type="common">Chaco potato</name>
    <dbReference type="NCBI Taxonomy" id="4108"/>
    <lineage>
        <taxon>Eukaryota</taxon>
        <taxon>Viridiplantae</taxon>
        <taxon>Streptophyta</taxon>
        <taxon>Embryophyta</taxon>
        <taxon>Tracheophyta</taxon>
        <taxon>Spermatophyta</taxon>
        <taxon>Magnoliopsida</taxon>
        <taxon>eudicotyledons</taxon>
        <taxon>Gunneridae</taxon>
        <taxon>Pentapetalae</taxon>
        <taxon>asterids</taxon>
        <taxon>lamiids</taxon>
        <taxon>Solanales</taxon>
        <taxon>Solanaceae</taxon>
        <taxon>Solanoideae</taxon>
        <taxon>Solaneae</taxon>
        <taxon>Solanum</taxon>
    </lineage>
</organism>
<proteinExistence type="predicted"/>